<dbReference type="AlphaFoldDB" id="A0A3A3EWV2"/>
<proteinExistence type="predicted"/>
<gene>
    <name evidence="1" type="ORF">D4741_19165</name>
</gene>
<sequence length="391" mass="43028">MKKHKKIIGGLAAISIPVSAIDNDGNGLYGSPDSIREKISTHEVNKKINLSLKGDLELNNLEKKISTHIERMLKDIDYANNFQFIRDDFYNELGIDPNDLDENVKLIELWSSHDFRVALKEKDYDFLILKLMDNNLIDKDDFAALKTSFEESLFAMQSGCSEEDMNKVYALLQNDKPDFISFVILLVNVAVGTNLVAGVVAALAVAVATAVEVTVRGGPDPINVDTSSNVITNIYLDIGATSNVGGGASAGVGGGHFIYLDIHGFDPHNKFEPSKLSSIAVAISGSNIAAITSGQEPFEKNETKELKVNYSKLGQLASNYPKTQQNIKLAFKVGEVSNDSELNNIVFRELAKKEMYAFYSAAYNLGLIESEERLESILEKIKCDINKISIY</sequence>
<protein>
    <submittedName>
        <fullName evidence="1">Uncharacterized protein</fullName>
    </submittedName>
</protein>
<evidence type="ECO:0000313" key="2">
    <source>
        <dbReference type="Proteomes" id="UP000265938"/>
    </source>
</evidence>
<name>A0A3A3EWV2_9GAMM</name>
<dbReference type="Proteomes" id="UP000265938">
    <property type="component" value="Unassembled WGS sequence"/>
</dbReference>
<evidence type="ECO:0000313" key="1">
    <source>
        <dbReference type="EMBL" id="RJF32542.1"/>
    </source>
</evidence>
<dbReference type="RefSeq" id="WP_119854044.1">
    <property type="nucleotide sequence ID" value="NZ_QYSE01000007.1"/>
</dbReference>
<reference evidence="1 2" key="1">
    <citation type="submission" date="2018-09" db="EMBL/GenBank/DDBJ databases">
        <title>Identification of marine bacteria producing industrial enzymes.</title>
        <authorList>
            <person name="Cheng T.H."/>
            <person name="Saidin J."/>
            <person name="Muhd D.D."/>
            <person name="Isa M.N.M."/>
            <person name="Bakar M.F.A."/>
            <person name="Ismail N."/>
        </authorList>
    </citation>
    <scope>NUCLEOTIDE SEQUENCE [LARGE SCALE GENOMIC DNA]</scope>
    <source>
        <strain evidence="1 2">MNAD 1.6</strain>
    </source>
</reference>
<organism evidence="1 2">
    <name type="scientific">Pseudoalteromonas gelatinilytica</name>
    <dbReference type="NCBI Taxonomy" id="1703256"/>
    <lineage>
        <taxon>Bacteria</taxon>
        <taxon>Pseudomonadati</taxon>
        <taxon>Pseudomonadota</taxon>
        <taxon>Gammaproteobacteria</taxon>
        <taxon>Alteromonadales</taxon>
        <taxon>Pseudoalteromonadaceae</taxon>
        <taxon>Pseudoalteromonas</taxon>
    </lineage>
</organism>
<accession>A0A3A3EWV2</accession>
<comment type="caution">
    <text evidence="1">The sequence shown here is derived from an EMBL/GenBank/DDBJ whole genome shotgun (WGS) entry which is preliminary data.</text>
</comment>
<dbReference type="EMBL" id="QYSE01000007">
    <property type="protein sequence ID" value="RJF32542.1"/>
    <property type="molecule type" value="Genomic_DNA"/>
</dbReference>